<evidence type="ECO:0000256" key="1">
    <source>
        <dbReference type="SAM" id="SignalP"/>
    </source>
</evidence>
<organism evidence="3 4">
    <name type="scientific">Colletotrichum tamarilloi</name>
    <dbReference type="NCBI Taxonomy" id="1209934"/>
    <lineage>
        <taxon>Eukaryota</taxon>
        <taxon>Fungi</taxon>
        <taxon>Dikarya</taxon>
        <taxon>Ascomycota</taxon>
        <taxon>Pezizomycotina</taxon>
        <taxon>Sordariomycetes</taxon>
        <taxon>Hypocreomycetidae</taxon>
        <taxon>Glomerellales</taxon>
        <taxon>Glomerellaceae</taxon>
        <taxon>Colletotrichum</taxon>
        <taxon>Colletotrichum acutatum species complex</taxon>
    </lineage>
</organism>
<feature type="signal peptide" evidence="1">
    <location>
        <begin position="1"/>
        <end position="28"/>
    </location>
</feature>
<feature type="chain" id="PRO_5046654531" evidence="1">
    <location>
        <begin position="29"/>
        <end position="123"/>
    </location>
</feature>
<dbReference type="GeneID" id="85406318"/>
<dbReference type="InterPro" id="IPR050309">
    <property type="entry name" value="Type-B_Carboxylest/Lipase"/>
</dbReference>
<dbReference type="Pfam" id="PF00135">
    <property type="entry name" value="COesterase"/>
    <property type="match status" value="1"/>
</dbReference>
<comment type="caution">
    <text evidence="3">The sequence shown here is derived from an EMBL/GenBank/DDBJ whole genome shotgun (WGS) entry which is preliminary data.</text>
</comment>
<name>A0ABQ9RCX1_9PEZI</name>
<dbReference type="InterPro" id="IPR019819">
    <property type="entry name" value="Carboxylesterase_B_CS"/>
</dbReference>
<gene>
    <name evidence="3" type="ORF">CTAM01_06050</name>
</gene>
<sequence>MEFSRRGWSPRSTTIGITLLTLLTLVIAQQPVQVKLDDGPYSGLTANGVNKFLGIRYAAPPQRFAPPVPASMAPHNDVINATAFAPSCIQAIPAAIAAMMPSGPESEDCLFVNVYAPSSPSPA</sequence>
<dbReference type="Gene3D" id="3.40.50.1820">
    <property type="entry name" value="alpha/beta hydrolase"/>
    <property type="match status" value="1"/>
</dbReference>
<reference evidence="3 4" key="1">
    <citation type="submission" date="2016-10" db="EMBL/GenBank/DDBJ databases">
        <title>The genome sequence of Colletotrichum fioriniae PJ7.</title>
        <authorList>
            <person name="Baroncelli R."/>
        </authorList>
    </citation>
    <scope>NUCLEOTIDE SEQUENCE [LARGE SCALE GENOMIC DNA]</scope>
    <source>
        <strain evidence="3 4">Tom-12</strain>
    </source>
</reference>
<keyword evidence="1" id="KW-0732">Signal</keyword>
<dbReference type="SUPFAM" id="SSF53474">
    <property type="entry name" value="alpha/beta-Hydrolases"/>
    <property type="match status" value="1"/>
</dbReference>
<evidence type="ECO:0000259" key="2">
    <source>
        <dbReference type="Pfam" id="PF00135"/>
    </source>
</evidence>
<dbReference type="PROSITE" id="PS00941">
    <property type="entry name" value="CARBOXYLESTERASE_B_2"/>
    <property type="match status" value="1"/>
</dbReference>
<proteinExistence type="predicted"/>
<dbReference type="PANTHER" id="PTHR11559">
    <property type="entry name" value="CARBOXYLESTERASE"/>
    <property type="match status" value="1"/>
</dbReference>
<protein>
    <submittedName>
        <fullName evidence="3">Para-nitrobenzyl esterase</fullName>
    </submittedName>
</protein>
<dbReference type="InterPro" id="IPR002018">
    <property type="entry name" value="CarbesteraseB"/>
</dbReference>
<accession>A0ABQ9RCX1</accession>
<dbReference type="InterPro" id="IPR029058">
    <property type="entry name" value="AB_hydrolase_fold"/>
</dbReference>
<evidence type="ECO:0000313" key="3">
    <source>
        <dbReference type="EMBL" id="KAK1501325.1"/>
    </source>
</evidence>
<dbReference type="EMBL" id="MLFU01000016">
    <property type="protein sequence ID" value="KAK1501325.1"/>
    <property type="molecule type" value="Genomic_DNA"/>
</dbReference>
<dbReference type="Proteomes" id="UP001227543">
    <property type="component" value="Unassembled WGS sequence"/>
</dbReference>
<evidence type="ECO:0000313" key="4">
    <source>
        <dbReference type="Proteomes" id="UP001227543"/>
    </source>
</evidence>
<feature type="domain" description="Carboxylesterase type B" evidence="2">
    <location>
        <begin position="34"/>
        <end position="119"/>
    </location>
</feature>
<keyword evidence="4" id="KW-1185">Reference proteome</keyword>
<dbReference type="RefSeq" id="XP_060383270.1">
    <property type="nucleotide sequence ID" value="XM_060522080.1"/>
</dbReference>